<sequence>MTADRHAELEQVFQPHILVDVGGALPDVNPVAAQAACEELSLWLLESFEPRWETVTPNPGGTAGHHAAYLQAKTEWLRRYLHTDRRDSPEAHACLDRLQAFWRKWAGYQLTAGPA</sequence>
<name>A0A221SUD7_9DEIO</name>
<dbReference type="STRING" id="317577.GCA_000419625_00376"/>
<accession>A0A221SUD7</accession>
<evidence type="ECO:0000313" key="2">
    <source>
        <dbReference type="Proteomes" id="UP000259030"/>
    </source>
</evidence>
<protein>
    <submittedName>
        <fullName evidence="1">Uncharacterized protein</fullName>
    </submittedName>
</protein>
<dbReference type="KEGG" id="dfc:DFI_03820"/>
<organism evidence="1 2">
    <name type="scientific">Deinococcus ficus</name>
    <dbReference type="NCBI Taxonomy" id="317577"/>
    <lineage>
        <taxon>Bacteria</taxon>
        <taxon>Thermotogati</taxon>
        <taxon>Deinococcota</taxon>
        <taxon>Deinococci</taxon>
        <taxon>Deinococcales</taxon>
        <taxon>Deinococcaceae</taxon>
        <taxon>Deinococcus</taxon>
    </lineage>
</organism>
<dbReference type="Proteomes" id="UP000259030">
    <property type="component" value="Chromosome"/>
</dbReference>
<evidence type="ECO:0000313" key="1">
    <source>
        <dbReference type="EMBL" id="ASN80258.1"/>
    </source>
</evidence>
<reference evidence="1 2" key="1">
    <citation type="submission" date="2017-05" db="EMBL/GenBank/DDBJ databases">
        <title>The complete genome sequence of Deinococcus ficus isolated from the rhizosphere of the Ficus religiosa L. in Taiwan.</title>
        <authorList>
            <person name="Wu K.-M."/>
            <person name="Liao T.-L."/>
            <person name="Liu Y.-M."/>
            <person name="Young C.-C."/>
            <person name="Tsai S.-F."/>
        </authorList>
    </citation>
    <scope>NUCLEOTIDE SEQUENCE [LARGE SCALE GENOMIC DNA]</scope>
    <source>
        <strain evidence="1 2">CC-FR2-10</strain>
    </source>
</reference>
<gene>
    <name evidence="1" type="ORF">DFI_03820</name>
</gene>
<keyword evidence="2" id="KW-1185">Reference proteome</keyword>
<proteinExistence type="predicted"/>
<dbReference type="AlphaFoldDB" id="A0A221SUD7"/>
<dbReference type="EMBL" id="CP021081">
    <property type="protein sequence ID" value="ASN80258.1"/>
    <property type="molecule type" value="Genomic_DNA"/>
</dbReference>
<dbReference type="RefSeq" id="WP_027462010.1">
    <property type="nucleotide sequence ID" value="NZ_CP021081.1"/>
</dbReference>